<proteinExistence type="predicted"/>
<protein>
    <submittedName>
        <fullName evidence="1">OsmC-like protein</fullName>
    </submittedName>
</protein>
<dbReference type="InterPro" id="IPR003718">
    <property type="entry name" value="OsmC/Ohr_fam"/>
</dbReference>
<dbReference type="InterPro" id="IPR015946">
    <property type="entry name" value="KH_dom-like_a/b"/>
</dbReference>
<dbReference type="eggNOG" id="COG1764">
    <property type="taxonomic scope" value="Bacteria"/>
</dbReference>
<dbReference type="InterPro" id="IPR052707">
    <property type="entry name" value="OsmC_Ohr_Peroxiredoxin"/>
</dbReference>
<dbReference type="Gene3D" id="3.30.300.20">
    <property type="match status" value="1"/>
</dbReference>
<dbReference type="STRING" id="1304275.C41B8_15545"/>
<dbReference type="InterPro" id="IPR036102">
    <property type="entry name" value="OsmC/Ohrsf"/>
</dbReference>
<evidence type="ECO:0000313" key="2">
    <source>
        <dbReference type="Proteomes" id="UP000028302"/>
    </source>
</evidence>
<dbReference type="PANTHER" id="PTHR42830:SF2">
    <property type="entry name" value="OSMC_OHR FAMILY PROTEIN"/>
    <property type="match status" value="1"/>
</dbReference>
<organism evidence="1 2">
    <name type="scientific">Salinisphaera hydrothermalis (strain C41B8)</name>
    <dbReference type="NCBI Taxonomy" id="1304275"/>
    <lineage>
        <taxon>Bacteria</taxon>
        <taxon>Pseudomonadati</taxon>
        <taxon>Pseudomonadota</taxon>
        <taxon>Gammaproteobacteria</taxon>
        <taxon>Salinisphaerales</taxon>
        <taxon>Salinisphaeraceae</taxon>
        <taxon>Salinisphaera</taxon>
    </lineage>
</organism>
<keyword evidence="2" id="KW-1185">Reference proteome</keyword>
<dbReference type="OrthoDB" id="9795405at2"/>
<dbReference type="Proteomes" id="UP000028302">
    <property type="component" value="Unassembled WGS sequence"/>
</dbReference>
<reference evidence="1 2" key="1">
    <citation type="submission" date="2013-03" db="EMBL/GenBank/DDBJ databases">
        <title>Salinisphaera hydrothermalis C41B8 Genome Sequencing.</title>
        <authorList>
            <person name="Li C."/>
            <person name="Lai Q."/>
            <person name="Shao Z."/>
        </authorList>
    </citation>
    <scope>NUCLEOTIDE SEQUENCE [LARGE SCALE GENOMIC DNA]</scope>
    <source>
        <strain evidence="1 2">C41B8</strain>
    </source>
</reference>
<dbReference type="SUPFAM" id="SSF82784">
    <property type="entry name" value="OsmC-like"/>
    <property type="match status" value="1"/>
</dbReference>
<gene>
    <name evidence="1" type="ORF">C41B8_15545</name>
</gene>
<dbReference type="EMBL" id="APNK01000033">
    <property type="protein sequence ID" value="KEZ76304.1"/>
    <property type="molecule type" value="Genomic_DNA"/>
</dbReference>
<dbReference type="PANTHER" id="PTHR42830">
    <property type="entry name" value="OSMOTICALLY INDUCIBLE FAMILY PROTEIN"/>
    <property type="match status" value="1"/>
</dbReference>
<name>A0A084IHX0_SALHC</name>
<dbReference type="Pfam" id="PF02566">
    <property type="entry name" value="OsmC"/>
    <property type="match status" value="1"/>
</dbReference>
<sequence length="147" mass="16223">MQSLPHHYTVHAHGTAEGEVHLDAAHLPELVTTPPPEFDGPEGYWSPETLLVASVASCFVLTFRAVARASKLEWDSLTCDVEAVLERHDGRNHFSRVVVKPHLLIHEAARERLAEQCLDKAEDGCLVTNSLTADVRLEPTVEVVENA</sequence>
<accession>A0A084IHX0</accession>
<comment type="caution">
    <text evidence="1">The sequence shown here is derived from an EMBL/GenBank/DDBJ whole genome shotgun (WGS) entry which is preliminary data.</text>
</comment>
<evidence type="ECO:0000313" key="1">
    <source>
        <dbReference type="EMBL" id="KEZ76304.1"/>
    </source>
</evidence>
<dbReference type="AlphaFoldDB" id="A0A084IHX0"/>
<dbReference type="RefSeq" id="WP_037340305.1">
    <property type="nucleotide sequence ID" value="NZ_APNK01000033.1"/>
</dbReference>